<organism evidence="4 5">
    <name type="scientific">Rhodoferax aquaticus</name>
    <dbReference type="NCBI Taxonomy" id="2527691"/>
    <lineage>
        <taxon>Bacteria</taxon>
        <taxon>Pseudomonadati</taxon>
        <taxon>Pseudomonadota</taxon>
        <taxon>Betaproteobacteria</taxon>
        <taxon>Burkholderiales</taxon>
        <taxon>Comamonadaceae</taxon>
        <taxon>Rhodoferax</taxon>
    </lineage>
</organism>
<comment type="similarity">
    <text evidence="3">Belongs to the DNA gyrase inhibitor YacG family.</text>
</comment>
<dbReference type="Proteomes" id="UP000317365">
    <property type="component" value="Chromosome"/>
</dbReference>
<dbReference type="HAMAP" id="MF_00649">
    <property type="entry name" value="DNA_gyrase_inhibitor_YacG"/>
    <property type="match status" value="1"/>
</dbReference>
<evidence type="ECO:0000313" key="4">
    <source>
        <dbReference type="EMBL" id="QDL55613.1"/>
    </source>
</evidence>
<accession>A0A515ESM3</accession>
<feature type="binding site" evidence="3">
    <location>
        <position position="42"/>
    </location>
    <ligand>
        <name>Zn(2+)</name>
        <dbReference type="ChEBI" id="CHEBI:29105"/>
    </ligand>
</feature>
<reference evidence="5" key="1">
    <citation type="submission" date="2019-02" db="EMBL/GenBank/DDBJ databases">
        <title>Complete genome sequence of Rhodoferax sp. Gr-4.</title>
        <authorList>
            <person name="Jin L."/>
        </authorList>
    </citation>
    <scope>NUCLEOTIDE SEQUENCE [LARGE SCALE GENOMIC DNA]</scope>
    <source>
        <strain evidence="5">Gr-4</strain>
    </source>
</reference>
<proteinExistence type="inferred from homology"/>
<feature type="binding site" evidence="3">
    <location>
        <position position="19"/>
    </location>
    <ligand>
        <name>Zn(2+)</name>
        <dbReference type="ChEBI" id="CHEBI:29105"/>
    </ligand>
</feature>
<dbReference type="AlphaFoldDB" id="A0A515ESM3"/>
<dbReference type="PANTHER" id="PTHR36150:SF1">
    <property type="entry name" value="DNA GYRASE INHIBITOR YACG"/>
    <property type="match status" value="1"/>
</dbReference>
<dbReference type="GO" id="GO:0008270">
    <property type="term" value="F:zinc ion binding"/>
    <property type="evidence" value="ECO:0007669"/>
    <property type="project" value="UniProtKB-UniRule"/>
</dbReference>
<dbReference type="InterPro" id="IPR013088">
    <property type="entry name" value="Znf_NHR/GATA"/>
</dbReference>
<dbReference type="GO" id="GO:0008657">
    <property type="term" value="F:DNA topoisomerase type II (double strand cut, ATP-hydrolyzing) inhibitor activity"/>
    <property type="evidence" value="ECO:0007669"/>
    <property type="project" value="UniProtKB-UniRule"/>
</dbReference>
<feature type="binding site" evidence="3">
    <location>
        <position position="22"/>
    </location>
    <ligand>
        <name>Zn(2+)</name>
        <dbReference type="ChEBI" id="CHEBI:29105"/>
    </ligand>
</feature>
<dbReference type="GO" id="GO:0006355">
    <property type="term" value="P:regulation of DNA-templated transcription"/>
    <property type="evidence" value="ECO:0007669"/>
    <property type="project" value="InterPro"/>
</dbReference>
<comment type="cofactor">
    <cofactor evidence="3">
        <name>Zn(2+)</name>
        <dbReference type="ChEBI" id="CHEBI:29105"/>
    </cofactor>
    <text evidence="3">Binds 1 zinc ion.</text>
</comment>
<comment type="subunit">
    <text evidence="3">Interacts with GyrB.</text>
</comment>
<keyword evidence="1 3" id="KW-0479">Metal-binding</keyword>
<reference evidence="5" key="2">
    <citation type="journal article" date="2020" name="Int. J. Syst. Evol. Microbiol.">
        <title>Genomic insights into a novel species Rhodoferax aquaticus sp. nov., isolated from freshwater.</title>
        <authorList>
            <person name="Li T."/>
            <person name="Zhuo Y."/>
            <person name="Jin C.Z."/>
            <person name="Wu X."/>
            <person name="Ko S.R."/>
            <person name="Jin F.J."/>
            <person name="Ahn C.Y."/>
            <person name="Oh H.M."/>
            <person name="Lee H.G."/>
            <person name="Jin L."/>
        </authorList>
    </citation>
    <scope>NUCLEOTIDE SEQUENCE [LARGE SCALE GENOMIC DNA]</scope>
    <source>
        <strain evidence="5">Gr-4</strain>
    </source>
</reference>
<feature type="binding site" evidence="3">
    <location>
        <position position="38"/>
    </location>
    <ligand>
        <name>Zn(2+)</name>
        <dbReference type="ChEBI" id="CHEBI:29105"/>
    </ligand>
</feature>
<evidence type="ECO:0000313" key="5">
    <source>
        <dbReference type="Proteomes" id="UP000317365"/>
    </source>
</evidence>
<name>A0A515ESM3_9BURK</name>
<evidence type="ECO:0000256" key="1">
    <source>
        <dbReference type="ARBA" id="ARBA00022723"/>
    </source>
</evidence>
<dbReference type="SUPFAM" id="SSF57716">
    <property type="entry name" value="Glucocorticoid receptor-like (DNA-binding domain)"/>
    <property type="match status" value="1"/>
</dbReference>
<gene>
    <name evidence="3 4" type="primary">yacG</name>
    <name evidence="4" type="ORF">EXZ61_16335</name>
</gene>
<dbReference type="Gene3D" id="3.30.50.10">
    <property type="entry name" value="Erythroid Transcription Factor GATA-1, subunit A"/>
    <property type="match status" value="1"/>
</dbReference>
<dbReference type="RefSeq" id="WP_142812768.1">
    <property type="nucleotide sequence ID" value="NZ_CP036282.1"/>
</dbReference>
<evidence type="ECO:0000256" key="2">
    <source>
        <dbReference type="ARBA" id="ARBA00022833"/>
    </source>
</evidence>
<dbReference type="KEGG" id="rhg:EXZ61_16335"/>
<comment type="function">
    <text evidence="3">Inhibits all the catalytic activities of DNA gyrase by preventing its interaction with DNA. Acts by binding directly to the C-terminal domain of GyrB, which probably disrupts DNA binding by the gyrase.</text>
</comment>
<evidence type="ECO:0000256" key="3">
    <source>
        <dbReference type="HAMAP-Rule" id="MF_00649"/>
    </source>
</evidence>
<keyword evidence="5" id="KW-1185">Reference proteome</keyword>
<dbReference type="PANTHER" id="PTHR36150">
    <property type="entry name" value="DNA GYRASE INHIBITOR YACG"/>
    <property type="match status" value="1"/>
</dbReference>
<protein>
    <recommendedName>
        <fullName evidence="3">DNA gyrase inhibitor YacG</fullName>
    </recommendedName>
</protein>
<sequence length="69" mass="7631">MTSDVAQTNASIVVRQVTCPHCKGPSLYAAANEHRPFCSFRCQQNDFGSWATESFSVQADTAHDEDPLR</sequence>
<dbReference type="Pfam" id="PF03884">
    <property type="entry name" value="YacG"/>
    <property type="match status" value="1"/>
</dbReference>
<dbReference type="EMBL" id="CP036282">
    <property type="protein sequence ID" value="QDL55613.1"/>
    <property type="molecule type" value="Genomic_DNA"/>
</dbReference>
<dbReference type="InterPro" id="IPR005584">
    <property type="entry name" value="DNA_gyrase_inhibitor_YacG"/>
</dbReference>
<keyword evidence="2 3" id="KW-0862">Zinc</keyword>